<dbReference type="PANTHER" id="PTHR48051">
    <property type="match status" value="1"/>
</dbReference>
<proteinExistence type="predicted"/>
<gene>
    <name evidence="7" type="primary">LOC114326847</name>
</gene>
<dbReference type="SMART" id="SM00369">
    <property type="entry name" value="LRR_TYP"/>
    <property type="match status" value="4"/>
</dbReference>
<evidence type="ECO:0000313" key="6">
    <source>
        <dbReference type="Proteomes" id="UP001652700"/>
    </source>
</evidence>
<reference evidence="7" key="1">
    <citation type="submission" date="2025-04" db="UniProtKB">
        <authorList>
            <consortium name="RefSeq"/>
        </authorList>
    </citation>
    <scope>IDENTIFICATION</scope>
    <source>
        <tissue evidence="7">Whole insect</tissue>
    </source>
</reference>
<dbReference type="InterPro" id="IPR032675">
    <property type="entry name" value="LRR_dom_sf"/>
</dbReference>
<dbReference type="SUPFAM" id="SSF52058">
    <property type="entry name" value="L domain-like"/>
    <property type="match status" value="1"/>
</dbReference>
<dbReference type="FunCoup" id="A0A6P7F6J1">
    <property type="interactions" value="745"/>
</dbReference>
<keyword evidence="1" id="KW-0433">Leucine-rich repeat</keyword>
<dbReference type="KEGG" id="dvv:114326847"/>
<dbReference type="InterPro" id="IPR057437">
    <property type="entry name" value="PIF1/LRR1_PH"/>
</dbReference>
<dbReference type="InterPro" id="IPR050216">
    <property type="entry name" value="LRR_domain-containing"/>
</dbReference>
<evidence type="ECO:0000256" key="2">
    <source>
        <dbReference type="ARBA" id="ARBA00022737"/>
    </source>
</evidence>
<dbReference type="PANTHER" id="PTHR48051:SF52">
    <property type="entry name" value="LEUCINE-RICH REPEAT PROTEIN 1"/>
    <property type="match status" value="1"/>
</dbReference>
<reference evidence="5" key="2">
    <citation type="submission" date="2025-05" db="UniProtKB">
        <authorList>
            <consortium name="EnsemblMetazoa"/>
        </authorList>
    </citation>
    <scope>IDENTIFICATION</scope>
</reference>
<dbReference type="GeneID" id="114326847"/>
<sequence>MKIVCNIYVGYRSLPNKLAAKGRKYVKSTLALCKHPKSGEFCMILFTSQNQNGTKYAIKDNIKQVLTKFVNEGKCTVQFVSPEHDLFIDSDPVQLKAFLHLLRRALENKISSKELTTSSIGVTGVKLKDMPSKTLSIQKRSDYPSKGFPRTLEELCINGIDRCGVDIGIFKLVRLKVLDLSHNLIESIPNELNTLPNLREFNISHNLLCKGKSWNWLGGNLSKSLQILNLSHNQLEYVPRQISHLSQLDTLNLNDNCLKKLIPGIGKLRNLKIFVASNNQLSTLPGNFKSLSLKSIDLSHNSFQQNIPIRTASTSEPLPVCTLKEYAGRKVLGARIPYPPGTLPLTVIAYLDSANFCMCGRACLDRFIKTAHNLMLTSIAESVSTSVGETMYVPVDSYFCSLKCYISAFRSRTRNPIIR</sequence>
<keyword evidence="6" id="KW-1185">Reference proteome</keyword>
<evidence type="ECO:0000313" key="5">
    <source>
        <dbReference type="EnsemblMetazoa" id="XP_028131106.1"/>
    </source>
</evidence>
<dbReference type="AlphaFoldDB" id="A0A6P7F6J1"/>
<evidence type="ECO:0000313" key="7">
    <source>
        <dbReference type="RefSeq" id="XP_028131106.1"/>
    </source>
</evidence>
<dbReference type="Pfam" id="PF13855">
    <property type="entry name" value="LRR_8"/>
    <property type="match status" value="1"/>
</dbReference>
<organism evidence="7">
    <name type="scientific">Diabrotica virgifera virgifera</name>
    <name type="common">western corn rootworm</name>
    <dbReference type="NCBI Taxonomy" id="50390"/>
    <lineage>
        <taxon>Eukaryota</taxon>
        <taxon>Metazoa</taxon>
        <taxon>Ecdysozoa</taxon>
        <taxon>Arthropoda</taxon>
        <taxon>Hexapoda</taxon>
        <taxon>Insecta</taxon>
        <taxon>Pterygota</taxon>
        <taxon>Neoptera</taxon>
        <taxon>Endopterygota</taxon>
        <taxon>Coleoptera</taxon>
        <taxon>Polyphaga</taxon>
        <taxon>Cucujiformia</taxon>
        <taxon>Chrysomeloidea</taxon>
        <taxon>Chrysomelidae</taxon>
        <taxon>Galerucinae</taxon>
        <taxon>Diabroticina</taxon>
        <taxon>Diabroticites</taxon>
        <taxon>Diabrotica</taxon>
    </lineage>
</organism>
<accession>A0A6P7F6J1</accession>
<dbReference type="GO" id="GO:0005737">
    <property type="term" value="C:cytoplasm"/>
    <property type="evidence" value="ECO:0007669"/>
    <property type="project" value="TreeGrafter"/>
</dbReference>
<dbReference type="PROSITE" id="PS51450">
    <property type="entry name" value="LRR"/>
    <property type="match status" value="3"/>
</dbReference>
<evidence type="ECO:0000256" key="1">
    <source>
        <dbReference type="ARBA" id="ARBA00022614"/>
    </source>
</evidence>
<feature type="domain" description="PIF1/LRR1 pleckstrin homology" evidence="4">
    <location>
        <begin position="1"/>
        <end position="116"/>
    </location>
</feature>
<keyword evidence="2" id="KW-0677">Repeat</keyword>
<dbReference type="Proteomes" id="UP001652700">
    <property type="component" value="Unplaced"/>
</dbReference>
<protein>
    <submittedName>
        <fullName evidence="7">Leucine-rich repeat protein 1</fullName>
    </submittedName>
</protein>
<dbReference type="EnsemblMetazoa" id="XM_028275305.2">
    <property type="protein sequence ID" value="XP_028131106.1"/>
    <property type="gene ID" value="LOC114326847"/>
</dbReference>
<dbReference type="InParanoid" id="A0A6P7F6J1"/>
<dbReference type="Gene3D" id="3.80.10.10">
    <property type="entry name" value="Ribonuclease Inhibitor"/>
    <property type="match status" value="2"/>
</dbReference>
<name>A0A6P7F6J1_DIAVI</name>
<dbReference type="CTD" id="34449"/>
<dbReference type="Pfam" id="PF00560">
    <property type="entry name" value="LRR_1"/>
    <property type="match status" value="2"/>
</dbReference>
<dbReference type="OrthoDB" id="17912at2759"/>
<dbReference type="RefSeq" id="XP_028131106.1">
    <property type="nucleotide sequence ID" value="XM_028275305.1"/>
</dbReference>
<keyword evidence="3" id="KW-0539">Nucleus</keyword>
<dbReference type="InterPro" id="IPR003591">
    <property type="entry name" value="Leu-rich_rpt_typical-subtyp"/>
</dbReference>
<evidence type="ECO:0000259" key="4">
    <source>
        <dbReference type="Pfam" id="PF25344"/>
    </source>
</evidence>
<evidence type="ECO:0000256" key="3">
    <source>
        <dbReference type="ARBA" id="ARBA00023242"/>
    </source>
</evidence>
<dbReference type="Pfam" id="PF25344">
    <property type="entry name" value="PH_LRR1"/>
    <property type="match status" value="1"/>
</dbReference>
<dbReference type="InterPro" id="IPR001611">
    <property type="entry name" value="Leu-rich_rpt"/>
</dbReference>